<comment type="caution">
    <text evidence="1">The sequence shown here is derived from an EMBL/GenBank/DDBJ whole genome shotgun (WGS) entry which is preliminary data.</text>
</comment>
<evidence type="ECO:0000313" key="1">
    <source>
        <dbReference type="EMBL" id="GFA21786.1"/>
    </source>
</evidence>
<reference evidence="1" key="1">
    <citation type="journal article" date="2019" name="Sci. Rep.">
        <title>Draft genome of Tanacetum cinerariifolium, the natural source of mosquito coil.</title>
        <authorList>
            <person name="Yamashiro T."/>
            <person name="Shiraishi A."/>
            <person name="Satake H."/>
            <person name="Nakayama K."/>
        </authorList>
    </citation>
    <scope>NUCLEOTIDE SEQUENCE</scope>
</reference>
<feature type="non-terminal residue" evidence="1">
    <location>
        <position position="1"/>
    </location>
</feature>
<proteinExistence type="predicted"/>
<dbReference type="AlphaFoldDB" id="A0A699JAW8"/>
<gene>
    <name evidence="1" type="ORF">Tci_593758</name>
</gene>
<accession>A0A699JAW8</accession>
<dbReference type="EMBL" id="BKCJ010387359">
    <property type="protein sequence ID" value="GFA21786.1"/>
    <property type="molecule type" value="Genomic_DNA"/>
</dbReference>
<name>A0A699JAW8_TANCI</name>
<sequence>SLLRRAFNWCLLKCFSEIHTSDMYFPV</sequence>
<organism evidence="1">
    <name type="scientific">Tanacetum cinerariifolium</name>
    <name type="common">Dalmatian daisy</name>
    <name type="synonym">Chrysanthemum cinerariifolium</name>
    <dbReference type="NCBI Taxonomy" id="118510"/>
    <lineage>
        <taxon>Eukaryota</taxon>
        <taxon>Viridiplantae</taxon>
        <taxon>Streptophyta</taxon>
        <taxon>Embryophyta</taxon>
        <taxon>Tracheophyta</taxon>
        <taxon>Spermatophyta</taxon>
        <taxon>Magnoliopsida</taxon>
        <taxon>eudicotyledons</taxon>
        <taxon>Gunneridae</taxon>
        <taxon>Pentapetalae</taxon>
        <taxon>asterids</taxon>
        <taxon>campanulids</taxon>
        <taxon>Asterales</taxon>
        <taxon>Asteraceae</taxon>
        <taxon>Asteroideae</taxon>
        <taxon>Anthemideae</taxon>
        <taxon>Anthemidinae</taxon>
        <taxon>Tanacetum</taxon>
    </lineage>
</organism>
<protein>
    <submittedName>
        <fullName evidence="1">Uncharacterized protein</fullName>
    </submittedName>
</protein>